<comment type="caution">
    <text evidence="1">The sequence shown here is derived from an EMBL/GenBank/DDBJ whole genome shotgun (WGS) entry which is preliminary data.</text>
</comment>
<gene>
    <name evidence="1" type="ORF">D5R40_29480</name>
</gene>
<dbReference type="AlphaFoldDB" id="A0A3N6P0N7"/>
<protein>
    <submittedName>
        <fullName evidence="1">Uncharacterized protein</fullName>
    </submittedName>
</protein>
<organism evidence="1 2">
    <name type="scientific">Okeania hirsuta</name>
    <dbReference type="NCBI Taxonomy" id="1458930"/>
    <lineage>
        <taxon>Bacteria</taxon>
        <taxon>Bacillati</taxon>
        <taxon>Cyanobacteriota</taxon>
        <taxon>Cyanophyceae</taxon>
        <taxon>Oscillatoriophycideae</taxon>
        <taxon>Oscillatoriales</taxon>
        <taxon>Microcoleaceae</taxon>
        <taxon>Okeania</taxon>
    </lineage>
</organism>
<accession>A0A3N6P0N7</accession>
<proteinExistence type="predicted"/>
<evidence type="ECO:0000313" key="2">
    <source>
        <dbReference type="Proteomes" id="UP000269154"/>
    </source>
</evidence>
<dbReference type="EMBL" id="RCBY01000310">
    <property type="protein sequence ID" value="RQH25083.1"/>
    <property type="molecule type" value="Genomic_DNA"/>
</dbReference>
<name>A0A3N6P0N7_9CYAN</name>
<dbReference type="Proteomes" id="UP000269154">
    <property type="component" value="Unassembled WGS sequence"/>
</dbReference>
<keyword evidence="2" id="KW-1185">Reference proteome</keyword>
<evidence type="ECO:0000313" key="1">
    <source>
        <dbReference type="EMBL" id="RQH25083.1"/>
    </source>
</evidence>
<reference evidence="1 2" key="1">
    <citation type="journal article" date="2018" name="ACS Chem. Biol.">
        <title>Ketoreductase domain dysfunction expands chemodiversity: malyngamide biosynthesis in the cyanobacterium Okeania hirsuta.</title>
        <authorList>
            <person name="Moss N.A."/>
            <person name="Leao T."/>
            <person name="Rankin M."/>
            <person name="McCullough T.M."/>
            <person name="Qu P."/>
            <person name="Korobeynikov A."/>
            <person name="Smith J.L."/>
            <person name="Gerwick L."/>
            <person name="Gerwick W.H."/>
        </authorList>
    </citation>
    <scope>NUCLEOTIDE SEQUENCE [LARGE SCALE GENOMIC DNA]</scope>
    <source>
        <strain evidence="1 2">PAB10Feb10-1</strain>
    </source>
</reference>
<sequence>MLESLPGESQYDWSDDSNFGFRAAELEADAEACRYWSLAYWPTCSFLCFFLSHACSIEKAGGLSPVNVLGSLLSGS</sequence>